<dbReference type="Gene3D" id="1.10.472.10">
    <property type="entry name" value="Cyclin-like"/>
    <property type="match status" value="1"/>
</dbReference>
<proteinExistence type="predicted"/>
<keyword evidence="2" id="KW-1185">Reference proteome</keyword>
<comment type="caution">
    <text evidence="1">The sequence shown here is derived from an EMBL/GenBank/DDBJ whole genome shotgun (WGS) entry which is preliminary data.</text>
</comment>
<dbReference type="OrthoDB" id="25002at2759"/>
<dbReference type="Proteomes" id="UP000769157">
    <property type="component" value="Unassembled WGS sequence"/>
</dbReference>
<evidence type="ECO:0000313" key="1">
    <source>
        <dbReference type="EMBL" id="KAH3670654.1"/>
    </source>
</evidence>
<sequence length="217" mass="24430">MLSTAATVAVGGHHGVCRRRLAEVVKVCAKAAMPNSQDPIDENSKIFWRWKDLMIKLEEMLLETLCFEVTPANPYRVTLKALRLEEDIPRESEWLRKSKDLFIHCTNTFELTSRVPLMLLHETNVISVLGVVLSCARDGTRVPGEFFAELDTDKDQVWACYEDLVALSRPLATLDTPFQVLPHLPKLTHEQFVRLVGDAAPPTDQALEKNPAPEKKG</sequence>
<reference evidence="1" key="2">
    <citation type="submission" date="2021-01" db="EMBL/GenBank/DDBJ databases">
        <authorList>
            <person name="Schikora-Tamarit M.A."/>
        </authorList>
    </citation>
    <scope>NUCLEOTIDE SEQUENCE</scope>
    <source>
        <strain evidence="1">CBS6075</strain>
    </source>
</reference>
<dbReference type="AlphaFoldDB" id="A0A9P8T9J2"/>
<accession>A0A9P8T9J2</accession>
<reference evidence="1" key="1">
    <citation type="journal article" date="2021" name="Open Biol.">
        <title>Shared evolutionary footprints suggest mitochondrial oxidative damage underlies multiple complex I losses in fungi.</title>
        <authorList>
            <person name="Schikora-Tamarit M.A."/>
            <person name="Marcet-Houben M."/>
            <person name="Nosek J."/>
            <person name="Gabaldon T."/>
        </authorList>
    </citation>
    <scope>NUCLEOTIDE SEQUENCE</scope>
    <source>
        <strain evidence="1">CBS6075</strain>
    </source>
</reference>
<dbReference type="GeneID" id="70233137"/>
<name>A0A9P8T9J2_9ASCO</name>
<gene>
    <name evidence="1" type="ORF">OGAPHI_001169</name>
</gene>
<dbReference type="EMBL" id="JAEUBE010000087">
    <property type="protein sequence ID" value="KAH3670654.1"/>
    <property type="molecule type" value="Genomic_DNA"/>
</dbReference>
<dbReference type="SUPFAM" id="SSF47954">
    <property type="entry name" value="Cyclin-like"/>
    <property type="match status" value="1"/>
</dbReference>
<dbReference type="RefSeq" id="XP_046064079.1">
    <property type="nucleotide sequence ID" value="XM_046201902.1"/>
</dbReference>
<organism evidence="1 2">
    <name type="scientific">Ogataea philodendri</name>
    <dbReference type="NCBI Taxonomy" id="1378263"/>
    <lineage>
        <taxon>Eukaryota</taxon>
        <taxon>Fungi</taxon>
        <taxon>Dikarya</taxon>
        <taxon>Ascomycota</taxon>
        <taxon>Saccharomycotina</taxon>
        <taxon>Pichiomycetes</taxon>
        <taxon>Pichiales</taxon>
        <taxon>Pichiaceae</taxon>
        <taxon>Ogataea</taxon>
    </lineage>
</organism>
<dbReference type="InterPro" id="IPR036915">
    <property type="entry name" value="Cyclin-like_sf"/>
</dbReference>
<evidence type="ECO:0000313" key="2">
    <source>
        <dbReference type="Proteomes" id="UP000769157"/>
    </source>
</evidence>
<protein>
    <submittedName>
        <fullName evidence="1">Uncharacterized protein</fullName>
    </submittedName>
</protein>